<keyword evidence="2" id="KW-0238">DNA-binding</keyword>
<dbReference type="InterPro" id="IPR009057">
    <property type="entry name" value="Homeodomain-like_sf"/>
</dbReference>
<sequence>MTAWRPAVAGISEVLHARYVDHAYPMHTHDAWALLIVDAGAITYDLDKSGNHHGAIETAVTLLPPGVAHDGRSATPHGFRKRVLYLEPSVLDPALAGAAVDMPTLRDASLRDRVSALHAALAHPGDAFEAESRLAFVGERLRWHLRRRPPPGGGEAIGGLAAAFRELLDARTVTGVTLAHAAVVLHAHPTHLVRAFRRAYGLPPHAYLTGRRVDLARTLLLDGMRPAEAATAAGFYDQSHLTRHFRRFLATPPATYSRSIRSRVVSSRGV</sequence>
<keyword evidence="1" id="KW-0805">Transcription regulation</keyword>
<dbReference type="SUPFAM" id="SSF46689">
    <property type="entry name" value="Homeodomain-like"/>
    <property type="match status" value="2"/>
</dbReference>
<reference evidence="5" key="1">
    <citation type="submission" date="2021-01" db="EMBL/GenBank/DDBJ databases">
        <title>Whole genome shotgun sequence of Virgisporangium aurantiacum NBRC 16421.</title>
        <authorList>
            <person name="Komaki H."/>
            <person name="Tamura T."/>
        </authorList>
    </citation>
    <scope>NUCLEOTIDE SEQUENCE</scope>
    <source>
        <strain evidence="5">NBRC 16421</strain>
    </source>
</reference>
<evidence type="ECO:0000256" key="2">
    <source>
        <dbReference type="ARBA" id="ARBA00023125"/>
    </source>
</evidence>
<protein>
    <submittedName>
        <fullName evidence="5">AraC family transcriptional regulator</fullName>
    </submittedName>
</protein>
<dbReference type="EMBL" id="BOPG01000120">
    <property type="protein sequence ID" value="GIJ64553.1"/>
    <property type="molecule type" value="Genomic_DNA"/>
</dbReference>
<evidence type="ECO:0000313" key="6">
    <source>
        <dbReference type="Proteomes" id="UP000612585"/>
    </source>
</evidence>
<gene>
    <name evidence="5" type="ORF">Vau01_120690</name>
</gene>
<keyword evidence="3" id="KW-0804">Transcription</keyword>
<feature type="domain" description="HTH araC/xylS-type" evidence="4">
    <location>
        <begin position="162"/>
        <end position="259"/>
    </location>
</feature>
<dbReference type="Gene3D" id="1.10.10.60">
    <property type="entry name" value="Homeodomain-like"/>
    <property type="match status" value="1"/>
</dbReference>
<name>A0A8J3ZMX1_9ACTN</name>
<dbReference type="PANTHER" id="PTHR46796">
    <property type="entry name" value="HTH-TYPE TRANSCRIPTIONAL ACTIVATOR RHAS-RELATED"/>
    <property type="match status" value="1"/>
</dbReference>
<dbReference type="InterPro" id="IPR018060">
    <property type="entry name" value="HTH_AraC"/>
</dbReference>
<accession>A0A8J3ZMX1</accession>
<evidence type="ECO:0000259" key="4">
    <source>
        <dbReference type="PROSITE" id="PS01124"/>
    </source>
</evidence>
<comment type="caution">
    <text evidence="5">The sequence shown here is derived from an EMBL/GenBank/DDBJ whole genome shotgun (WGS) entry which is preliminary data.</text>
</comment>
<dbReference type="InterPro" id="IPR037923">
    <property type="entry name" value="HTH-like"/>
</dbReference>
<evidence type="ECO:0000313" key="5">
    <source>
        <dbReference type="EMBL" id="GIJ64553.1"/>
    </source>
</evidence>
<dbReference type="InterPro" id="IPR050204">
    <property type="entry name" value="AraC_XylS_family_regulators"/>
</dbReference>
<evidence type="ECO:0000256" key="1">
    <source>
        <dbReference type="ARBA" id="ARBA00023015"/>
    </source>
</evidence>
<keyword evidence="6" id="KW-1185">Reference proteome</keyword>
<dbReference type="SUPFAM" id="SSF51215">
    <property type="entry name" value="Regulatory protein AraC"/>
    <property type="match status" value="1"/>
</dbReference>
<organism evidence="5 6">
    <name type="scientific">Virgisporangium aurantiacum</name>
    <dbReference type="NCBI Taxonomy" id="175570"/>
    <lineage>
        <taxon>Bacteria</taxon>
        <taxon>Bacillati</taxon>
        <taxon>Actinomycetota</taxon>
        <taxon>Actinomycetes</taxon>
        <taxon>Micromonosporales</taxon>
        <taxon>Micromonosporaceae</taxon>
        <taxon>Virgisporangium</taxon>
    </lineage>
</organism>
<proteinExistence type="predicted"/>
<dbReference type="InterPro" id="IPR003313">
    <property type="entry name" value="AraC-bd"/>
</dbReference>
<dbReference type="GO" id="GO:0003700">
    <property type="term" value="F:DNA-binding transcription factor activity"/>
    <property type="evidence" value="ECO:0007669"/>
    <property type="project" value="InterPro"/>
</dbReference>
<evidence type="ECO:0000256" key="3">
    <source>
        <dbReference type="ARBA" id="ARBA00023163"/>
    </source>
</evidence>
<dbReference type="GO" id="GO:0043565">
    <property type="term" value="F:sequence-specific DNA binding"/>
    <property type="evidence" value="ECO:0007669"/>
    <property type="project" value="InterPro"/>
</dbReference>
<dbReference type="AlphaFoldDB" id="A0A8J3ZMX1"/>
<dbReference type="PROSITE" id="PS01124">
    <property type="entry name" value="HTH_ARAC_FAMILY_2"/>
    <property type="match status" value="1"/>
</dbReference>
<dbReference type="SMART" id="SM00342">
    <property type="entry name" value="HTH_ARAC"/>
    <property type="match status" value="1"/>
</dbReference>
<dbReference type="PANTHER" id="PTHR46796:SF2">
    <property type="entry name" value="TRANSCRIPTIONAL REGULATORY PROTEIN"/>
    <property type="match status" value="1"/>
</dbReference>
<dbReference type="Proteomes" id="UP000612585">
    <property type="component" value="Unassembled WGS sequence"/>
</dbReference>
<dbReference type="Pfam" id="PF12833">
    <property type="entry name" value="HTH_18"/>
    <property type="match status" value="1"/>
</dbReference>
<dbReference type="Pfam" id="PF02311">
    <property type="entry name" value="AraC_binding"/>
    <property type="match status" value="1"/>
</dbReference>